<organism evidence="1">
    <name type="scientific">marine sediment metagenome</name>
    <dbReference type="NCBI Taxonomy" id="412755"/>
    <lineage>
        <taxon>unclassified sequences</taxon>
        <taxon>metagenomes</taxon>
        <taxon>ecological metagenomes</taxon>
    </lineage>
</organism>
<gene>
    <name evidence="1" type="ORF">S06H3_12670</name>
</gene>
<protein>
    <submittedName>
        <fullName evidence="1">Uncharacterized protein</fullName>
    </submittedName>
</protein>
<sequence length="229" mass="25763">MVDPIVGAAVKAANENHEEIFTAGIREIEGITNNYLELRKDFTNPYDRFLSYIRDQFSDLTRVARKAPNQRLVPNMIDSLASMAIATTDVKQVRYALGENDLVMAFTNLLESIILSEELLKETSFAPTRGCDKLGTIGIECLRKGLTLPVGYSVVPSLSKIGRKVIALPRRIVPSAWKDAIVQRVIKSQMEILLTAFHCFPELRGNKVINVKHILDSIFVTVERYIEKQ</sequence>
<reference evidence="1" key="1">
    <citation type="journal article" date="2014" name="Front. Microbiol.">
        <title>High frequency of phylogenetically diverse reductive dehalogenase-homologous genes in deep subseafloor sedimentary metagenomes.</title>
        <authorList>
            <person name="Kawai M."/>
            <person name="Futagami T."/>
            <person name="Toyoda A."/>
            <person name="Takaki Y."/>
            <person name="Nishi S."/>
            <person name="Hori S."/>
            <person name="Arai W."/>
            <person name="Tsubouchi T."/>
            <person name="Morono Y."/>
            <person name="Uchiyama I."/>
            <person name="Ito T."/>
            <person name="Fujiyama A."/>
            <person name="Inagaki F."/>
            <person name="Takami H."/>
        </authorList>
    </citation>
    <scope>NUCLEOTIDE SEQUENCE</scope>
    <source>
        <strain evidence="1">Expedition CK06-06</strain>
    </source>
</reference>
<dbReference type="EMBL" id="BARV01006193">
    <property type="protein sequence ID" value="GAI09377.1"/>
    <property type="molecule type" value="Genomic_DNA"/>
</dbReference>
<accession>X1KQL0</accession>
<comment type="caution">
    <text evidence="1">The sequence shown here is derived from an EMBL/GenBank/DDBJ whole genome shotgun (WGS) entry which is preliminary data.</text>
</comment>
<dbReference type="AlphaFoldDB" id="X1KQL0"/>
<name>X1KQL0_9ZZZZ</name>
<proteinExistence type="predicted"/>
<evidence type="ECO:0000313" key="1">
    <source>
        <dbReference type="EMBL" id="GAI09377.1"/>
    </source>
</evidence>